<sequence>MASSRDDDEALSCPTPDVCGIPSAVLSRGPTTDSAESINALHRAYSEFEKTCSGFWATAMIHSVDKWDMRCPLATMRFFSHSNVTHCVGRITEAIVLDKDRPDVAAAIIMQLLEDGDADVAVSMAASPVKRGRPSALFRIFNLMMLEGEAADAAELLLQLIRHGDAPVVADLLTAVAWVGKIGYARDVVAVLIARGHGADVAEALGWMIKVGEAAAVAEIAAALVDGGLVLACVLPVAAVLLGAPAYELIRMGRVDVVGRMCTELIYRKHQGAVCGCLEALAASGHREEISEVVQFLARMHRPDVIAQVEAALARRQRLDLAALCMAALLDGELIWSAAATEAHMVLQGHVQEAARVELELSRGNHKQQLAQTSMLLIRGGNVEEWAAIARELLQMGEAPVVAERVAGLMEIIGPSLTASAVAFQAARSTSRVVGQILLELWSAGRERAASSLLAAVADRCLAVARNAVILMVRQGQAPSVAAILVRLAATGHTDAVARINRAVRAAGRNRRGAR</sequence>
<dbReference type="Proteomes" id="UP001491310">
    <property type="component" value="Unassembled WGS sequence"/>
</dbReference>
<keyword evidence="2" id="KW-1185">Reference proteome</keyword>
<dbReference type="EMBL" id="JALJOT010000012">
    <property type="protein sequence ID" value="KAK9904728.1"/>
    <property type="molecule type" value="Genomic_DNA"/>
</dbReference>
<accession>A0ABR2YFZ6</accession>
<comment type="caution">
    <text evidence="1">The sequence shown here is derived from an EMBL/GenBank/DDBJ whole genome shotgun (WGS) entry which is preliminary data.</text>
</comment>
<name>A0ABR2YFZ6_9CHLO</name>
<reference evidence="1 2" key="1">
    <citation type="journal article" date="2024" name="Nat. Commun.">
        <title>Phylogenomics reveals the evolutionary origins of lichenization in chlorophyte algae.</title>
        <authorList>
            <person name="Puginier C."/>
            <person name="Libourel C."/>
            <person name="Otte J."/>
            <person name="Skaloud P."/>
            <person name="Haon M."/>
            <person name="Grisel S."/>
            <person name="Petersen M."/>
            <person name="Berrin J.G."/>
            <person name="Delaux P.M."/>
            <person name="Dal Grande F."/>
            <person name="Keller J."/>
        </authorList>
    </citation>
    <scope>NUCLEOTIDE SEQUENCE [LARGE SCALE GENOMIC DNA]</scope>
    <source>
        <strain evidence="1 2">SAG 216-7</strain>
    </source>
</reference>
<evidence type="ECO:0000313" key="2">
    <source>
        <dbReference type="Proteomes" id="UP001491310"/>
    </source>
</evidence>
<organism evidence="1 2">
    <name type="scientific">Coccomyxa subellipsoidea</name>
    <dbReference type="NCBI Taxonomy" id="248742"/>
    <lineage>
        <taxon>Eukaryota</taxon>
        <taxon>Viridiplantae</taxon>
        <taxon>Chlorophyta</taxon>
        <taxon>core chlorophytes</taxon>
        <taxon>Trebouxiophyceae</taxon>
        <taxon>Trebouxiophyceae incertae sedis</taxon>
        <taxon>Coccomyxaceae</taxon>
        <taxon>Coccomyxa</taxon>
    </lineage>
</organism>
<proteinExistence type="predicted"/>
<evidence type="ECO:0000313" key="1">
    <source>
        <dbReference type="EMBL" id="KAK9904728.1"/>
    </source>
</evidence>
<gene>
    <name evidence="1" type="ORF">WJX75_001401</name>
</gene>
<protein>
    <submittedName>
        <fullName evidence="1">Uncharacterized protein</fullName>
    </submittedName>
</protein>